<evidence type="ECO:0000313" key="1">
    <source>
        <dbReference type="EMBL" id="GFR43346.1"/>
    </source>
</evidence>
<gene>
    <name evidence="1" type="ORF">Agub_g4268</name>
</gene>
<dbReference type="AlphaFoldDB" id="A0AAD3DK57"/>
<sequence length="502" mass="55300">MDRQPNVPVVWEDSNVASGVFLLPEILDRISSYMPKNEVACTLRLVNKVTAAHFDRPGDRIVRVSELVPHHAFVARYGDPGIRKRLDFNTRLQLLRLVARSGSIPNLAFAIEAMGIVLAENPPACLFSEAAAEGHLDVCKWLLQQGYRWKRCGSALSAAARAGHRVMCEWLLANGHPRSIEAPAAAAEGSHIGLMEWLAKQHQRSAQSIGIIRTSTLKGIARGCSLSVLMQHFAAGEPIEDDHAKADVLAAAASSSTSDWRAKVEWLELQGYPLARAACTEVLNRISPAEDAMDRLRWLRGRGYPVDDETAEAAAYAGNVAALQEILLWNGSIQLGEIDLGFVASRGHLDVLKFLHQRGFHPDRYDAWNAARGGRLHVLEWLFEEVGLADVEGLLGQAARSGSVELMAWLHARGAHMEEDVMCGAAEAGCEETLEWLAEHYDIQAVPAQPCAYYVALVNGDMATLRCLRRLGCPRDSSCDAPYLSTCAEKKYPQWVSEWLLR</sequence>
<proteinExistence type="predicted"/>
<dbReference type="PANTHER" id="PTHR12393">
    <property type="entry name" value="SPHINGOMYELIN PHOSPHODIESTERASE RELATED"/>
    <property type="match status" value="1"/>
</dbReference>
<dbReference type="Pfam" id="PF13637">
    <property type="entry name" value="Ank_4"/>
    <property type="match status" value="1"/>
</dbReference>
<dbReference type="EMBL" id="BMAR01000005">
    <property type="protein sequence ID" value="GFR43346.1"/>
    <property type="molecule type" value="Genomic_DNA"/>
</dbReference>
<dbReference type="Proteomes" id="UP001054857">
    <property type="component" value="Unassembled WGS sequence"/>
</dbReference>
<comment type="caution">
    <text evidence="1">The sequence shown here is derived from an EMBL/GenBank/DDBJ whole genome shotgun (WGS) entry which is preliminary data.</text>
</comment>
<reference evidence="1 2" key="1">
    <citation type="journal article" date="2021" name="Sci. Rep.">
        <title>Genome sequencing of the multicellular alga Astrephomene provides insights into convergent evolution of germ-soma differentiation.</title>
        <authorList>
            <person name="Yamashita S."/>
            <person name="Yamamoto K."/>
            <person name="Matsuzaki R."/>
            <person name="Suzuki S."/>
            <person name="Yamaguchi H."/>
            <person name="Hirooka S."/>
            <person name="Minakuchi Y."/>
            <person name="Miyagishima S."/>
            <person name="Kawachi M."/>
            <person name="Toyoda A."/>
            <person name="Nozaki H."/>
        </authorList>
    </citation>
    <scope>NUCLEOTIDE SEQUENCE [LARGE SCALE GENOMIC DNA]</scope>
    <source>
        <strain evidence="1 2">NIES-4017</strain>
    </source>
</reference>
<dbReference type="GO" id="GO:0046513">
    <property type="term" value="P:ceramide biosynthetic process"/>
    <property type="evidence" value="ECO:0007669"/>
    <property type="project" value="TreeGrafter"/>
</dbReference>
<dbReference type="GO" id="GO:0004620">
    <property type="term" value="F:phospholipase activity"/>
    <property type="evidence" value="ECO:0007669"/>
    <property type="project" value="TreeGrafter"/>
</dbReference>
<dbReference type="GO" id="GO:0005783">
    <property type="term" value="C:endoplasmic reticulum"/>
    <property type="evidence" value="ECO:0007669"/>
    <property type="project" value="TreeGrafter"/>
</dbReference>
<name>A0AAD3DK57_9CHLO</name>
<organism evidence="1 2">
    <name type="scientific">Astrephomene gubernaculifera</name>
    <dbReference type="NCBI Taxonomy" id="47775"/>
    <lineage>
        <taxon>Eukaryota</taxon>
        <taxon>Viridiplantae</taxon>
        <taxon>Chlorophyta</taxon>
        <taxon>core chlorophytes</taxon>
        <taxon>Chlorophyceae</taxon>
        <taxon>CS clade</taxon>
        <taxon>Chlamydomonadales</taxon>
        <taxon>Astrephomenaceae</taxon>
        <taxon>Astrephomene</taxon>
    </lineage>
</organism>
<dbReference type="PANTHER" id="PTHR12393:SF6">
    <property type="entry name" value="SPHINGOMYELIN PHOSPHODIESTERASE 2"/>
    <property type="match status" value="1"/>
</dbReference>
<dbReference type="GO" id="GO:0071944">
    <property type="term" value="C:cell periphery"/>
    <property type="evidence" value="ECO:0007669"/>
    <property type="project" value="TreeGrafter"/>
</dbReference>
<evidence type="ECO:0000313" key="2">
    <source>
        <dbReference type="Proteomes" id="UP001054857"/>
    </source>
</evidence>
<dbReference type="Gene3D" id="1.25.40.20">
    <property type="entry name" value="Ankyrin repeat-containing domain"/>
    <property type="match status" value="2"/>
</dbReference>
<dbReference type="GO" id="GO:0016020">
    <property type="term" value="C:membrane"/>
    <property type="evidence" value="ECO:0007669"/>
    <property type="project" value="TreeGrafter"/>
</dbReference>
<dbReference type="InterPro" id="IPR002110">
    <property type="entry name" value="Ankyrin_rpt"/>
</dbReference>
<dbReference type="GO" id="GO:0030149">
    <property type="term" value="P:sphingolipid catabolic process"/>
    <property type="evidence" value="ECO:0007669"/>
    <property type="project" value="TreeGrafter"/>
</dbReference>
<feature type="non-terminal residue" evidence="1">
    <location>
        <position position="502"/>
    </location>
</feature>
<dbReference type="SUPFAM" id="SSF140860">
    <property type="entry name" value="Pseudo ankyrin repeat-like"/>
    <property type="match status" value="1"/>
</dbReference>
<protein>
    <submittedName>
        <fullName evidence="1">Uncharacterized protein</fullName>
    </submittedName>
</protein>
<dbReference type="SUPFAM" id="SSF48403">
    <property type="entry name" value="Ankyrin repeat"/>
    <property type="match status" value="1"/>
</dbReference>
<accession>A0AAD3DK57</accession>
<dbReference type="InterPro" id="IPR036770">
    <property type="entry name" value="Ankyrin_rpt-contain_sf"/>
</dbReference>
<keyword evidence="2" id="KW-1185">Reference proteome</keyword>